<evidence type="ECO:0000313" key="3">
    <source>
        <dbReference type="Proteomes" id="UP000014065"/>
    </source>
</evidence>
<dbReference type="EMBL" id="AHJG01000169">
    <property type="protein sequence ID" value="EPA05674.1"/>
    <property type="molecule type" value="Genomic_DNA"/>
</dbReference>
<keyword evidence="1" id="KW-1133">Transmembrane helix</keyword>
<proteinExistence type="predicted"/>
<keyword evidence="1" id="KW-0812">Transmembrane</keyword>
<comment type="caution">
    <text evidence="2">The sequence shown here is derived from an EMBL/GenBank/DDBJ whole genome shotgun (WGS) entry which is preliminary data.</text>
</comment>
<feature type="transmembrane region" description="Helical" evidence="1">
    <location>
        <begin position="12"/>
        <end position="32"/>
    </location>
</feature>
<keyword evidence="3" id="KW-1185">Reference proteome</keyword>
<dbReference type="AlphaFoldDB" id="S2ETL5"/>
<evidence type="ECO:0000313" key="2">
    <source>
        <dbReference type="EMBL" id="EPA05674.1"/>
    </source>
</evidence>
<dbReference type="Proteomes" id="UP000014065">
    <property type="component" value="Unassembled WGS sequence"/>
</dbReference>
<name>S2ETL5_9ARCH</name>
<organism evidence="2 3">
    <name type="scientific">Candidatus Nitrosarchaeum limnium BG20</name>
    <dbReference type="NCBI Taxonomy" id="859192"/>
    <lineage>
        <taxon>Archaea</taxon>
        <taxon>Nitrososphaerota</taxon>
        <taxon>Nitrososphaeria</taxon>
        <taxon>Nitrosopumilales</taxon>
        <taxon>Nitrosopumilaceae</taxon>
        <taxon>Nitrosarchaeum</taxon>
    </lineage>
</organism>
<keyword evidence="1" id="KW-0472">Membrane</keyword>
<accession>S2ETL5</accession>
<gene>
    <name evidence="2" type="ORF">BG20_I0331</name>
</gene>
<sequence>MDMDSEAKVIGYGISLIILNVGMYFVAPAMIIHKLRK</sequence>
<reference evidence="2 3" key="1">
    <citation type="journal article" date="2012" name="J. Bacteriol.">
        <title>Genome Sequence of "Candidatus Nitrosoarchaeum limnia" BG20, a Low-Salinity Ammonia-Oxidizing Archaeon from the San Francisco Bay Estuary.</title>
        <authorList>
            <person name="Mosier A.C."/>
            <person name="Allen E.E."/>
            <person name="Kim M."/>
            <person name="Ferriera S."/>
            <person name="Francis C.A."/>
        </authorList>
    </citation>
    <scope>NUCLEOTIDE SEQUENCE [LARGE SCALE GENOMIC DNA]</scope>
    <source>
        <strain evidence="2 3">BG20</strain>
    </source>
</reference>
<evidence type="ECO:0000256" key="1">
    <source>
        <dbReference type="SAM" id="Phobius"/>
    </source>
</evidence>
<protein>
    <submittedName>
        <fullName evidence="2">Uncharacterized protein</fullName>
    </submittedName>
</protein>